<dbReference type="PANTHER" id="PTHR43654:SF1">
    <property type="entry name" value="ISOPENTENYL PHOSPHATE KINASE"/>
    <property type="match status" value="1"/>
</dbReference>
<dbReference type="NCBIfam" id="TIGR01027">
    <property type="entry name" value="proB"/>
    <property type="match status" value="1"/>
</dbReference>
<keyword evidence="3 8" id="KW-0641">Proline biosynthesis</keyword>
<keyword evidence="5 8" id="KW-0547">Nucleotide-binding</keyword>
<organism evidence="10 11">
    <name type="scientific">Marinitoga aeolica</name>
    <dbReference type="NCBI Taxonomy" id="2809031"/>
    <lineage>
        <taxon>Bacteria</taxon>
        <taxon>Thermotogati</taxon>
        <taxon>Thermotogota</taxon>
        <taxon>Thermotogae</taxon>
        <taxon>Petrotogales</taxon>
        <taxon>Petrotogaceae</taxon>
        <taxon>Marinitoga</taxon>
    </lineage>
</organism>
<dbReference type="PROSITE" id="PS50890">
    <property type="entry name" value="PUA"/>
    <property type="match status" value="1"/>
</dbReference>
<dbReference type="SUPFAM" id="SSF53633">
    <property type="entry name" value="Carbamate kinase-like"/>
    <property type="match status" value="1"/>
</dbReference>
<keyword evidence="7 8" id="KW-0067">ATP-binding</keyword>
<evidence type="ECO:0000313" key="11">
    <source>
        <dbReference type="Proteomes" id="UP001232493"/>
    </source>
</evidence>
<dbReference type="PANTHER" id="PTHR43654">
    <property type="entry name" value="GLUTAMATE 5-KINASE"/>
    <property type="match status" value="1"/>
</dbReference>
<dbReference type="InterPro" id="IPR036974">
    <property type="entry name" value="PUA_sf"/>
</dbReference>
<sequence>MEKIVIKIGSNLLVKEKEINKKFIIKLSSIVSKLMDNNKKVVIVSSGANAAGLKYLNLNPIKSLAQKQALCAIGQVQLMKIYEQAFDFYNKKIAQILLTKDDFSYRDRFLNLKNTLIGLNQFNIIPIINENDTISVEEIKFGDNDMLSAYFAIGWGADGLVILTSVDGIYDKNGNIIKNYNEKEELLKIKKTSFGTGGINSKIEAGKMASNSGVKTCICNGKNLGNIEKFIYGENPGTIFLPNKKMKNKKAWIAYLSHSKGKIYINKGAKEAILKRKSLLSIGIEKVEGKFLKGDAVNIYYENKIIAKGISNYSYLESKNILGKKSEEIQKLGNYDYEEFIHADNLVIL</sequence>
<keyword evidence="6 8" id="KW-0418">Kinase</keyword>
<comment type="similarity">
    <text evidence="8">Belongs to the glutamate 5-kinase family.</text>
</comment>
<evidence type="ECO:0000313" key="10">
    <source>
        <dbReference type="EMBL" id="WGS65001.1"/>
    </source>
</evidence>
<dbReference type="EC" id="2.7.2.11" evidence="8"/>
<dbReference type="InterPro" id="IPR036393">
    <property type="entry name" value="AceGlu_kinase-like_sf"/>
</dbReference>
<comment type="subcellular location">
    <subcellularLocation>
        <location evidence="8">Cytoplasm</location>
    </subcellularLocation>
</comment>
<dbReference type="InterPro" id="IPR001057">
    <property type="entry name" value="Glu/AcGlu_kinase"/>
</dbReference>
<dbReference type="PIRSF" id="PIRSF000729">
    <property type="entry name" value="GK"/>
    <property type="match status" value="1"/>
</dbReference>
<evidence type="ECO:0000256" key="5">
    <source>
        <dbReference type="ARBA" id="ARBA00022741"/>
    </source>
</evidence>
<dbReference type="InterPro" id="IPR011529">
    <property type="entry name" value="Glu_5kinase"/>
</dbReference>
<dbReference type="CDD" id="cd04242">
    <property type="entry name" value="AAK_G5K_ProB"/>
    <property type="match status" value="1"/>
</dbReference>
<gene>
    <name evidence="8 10" type="primary">proB</name>
    <name evidence="10" type="ORF">JRV97_00140</name>
</gene>
<dbReference type="InterPro" id="IPR015947">
    <property type="entry name" value="PUA-like_sf"/>
</dbReference>
<proteinExistence type="inferred from homology"/>
<dbReference type="PRINTS" id="PR00474">
    <property type="entry name" value="GLU5KINASE"/>
</dbReference>
<comment type="catalytic activity">
    <reaction evidence="8">
        <text>L-glutamate + ATP = L-glutamyl 5-phosphate + ADP</text>
        <dbReference type="Rhea" id="RHEA:14877"/>
        <dbReference type="ChEBI" id="CHEBI:29985"/>
        <dbReference type="ChEBI" id="CHEBI:30616"/>
        <dbReference type="ChEBI" id="CHEBI:58274"/>
        <dbReference type="ChEBI" id="CHEBI:456216"/>
        <dbReference type="EC" id="2.7.2.11"/>
    </reaction>
</comment>
<name>A0ABY8PQS6_9BACT</name>
<dbReference type="CDD" id="cd21157">
    <property type="entry name" value="PUA_G5K"/>
    <property type="match status" value="1"/>
</dbReference>
<evidence type="ECO:0000256" key="7">
    <source>
        <dbReference type="ARBA" id="ARBA00022840"/>
    </source>
</evidence>
<dbReference type="RefSeq" id="WP_280999060.1">
    <property type="nucleotide sequence ID" value="NZ_CP069362.1"/>
</dbReference>
<dbReference type="Gene3D" id="3.40.1160.10">
    <property type="entry name" value="Acetylglutamate kinase-like"/>
    <property type="match status" value="2"/>
</dbReference>
<dbReference type="Pfam" id="PF00696">
    <property type="entry name" value="AA_kinase"/>
    <property type="match status" value="1"/>
</dbReference>
<feature type="binding site" evidence="8">
    <location>
        <position position="7"/>
    </location>
    <ligand>
        <name>ATP</name>
        <dbReference type="ChEBI" id="CHEBI:30616"/>
    </ligand>
</feature>
<evidence type="ECO:0000256" key="4">
    <source>
        <dbReference type="ARBA" id="ARBA00022679"/>
    </source>
</evidence>
<dbReference type="HAMAP" id="MF_00456">
    <property type="entry name" value="ProB"/>
    <property type="match status" value="1"/>
</dbReference>
<dbReference type="Pfam" id="PF01472">
    <property type="entry name" value="PUA"/>
    <property type="match status" value="1"/>
</dbReference>
<comment type="caution">
    <text evidence="8">Lacks conserved residue(s) required for the propagation of feature annotation.</text>
</comment>
<dbReference type="InterPro" id="IPR002478">
    <property type="entry name" value="PUA"/>
</dbReference>
<evidence type="ECO:0000256" key="6">
    <source>
        <dbReference type="ARBA" id="ARBA00022777"/>
    </source>
</evidence>
<dbReference type="EMBL" id="CP069362">
    <property type="protein sequence ID" value="WGS65001.1"/>
    <property type="molecule type" value="Genomic_DNA"/>
</dbReference>
<dbReference type="PROSITE" id="PS00902">
    <property type="entry name" value="GLUTAMATE_5_KINASE"/>
    <property type="match status" value="1"/>
</dbReference>
<evidence type="ECO:0000256" key="2">
    <source>
        <dbReference type="ARBA" id="ARBA00022605"/>
    </source>
</evidence>
<feature type="binding site" evidence="8">
    <location>
        <position position="132"/>
    </location>
    <ligand>
        <name>substrate</name>
    </ligand>
</feature>
<feature type="domain" description="PUA" evidence="9">
    <location>
        <begin position="261"/>
        <end position="342"/>
    </location>
</feature>
<dbReference type="GO" id="GO:0004349">
    <property type="term" value="F:glutamate 5-kinase activity"/>
    <property type="evidence" value="ECO:0007669"/>
    <property type="project" value="UniProtKB-EC"/>
</dbReference>
<keyword evidence="4 8" id="KW-0808">Transferase</keyword>
<comment type="function">
    <text evidence="8">Catalyzes the transfer of a phosphate group to glutamate to form L-glutamate 5-phosphate.</text>
</comment>
<protein>
    <recommendedName>
        <fullName evidence="8">Glutamate 5-kinase</fullName>
        <ecNumber evidence="8">2.7.2.11</ecNumber>
    </recommendedName>
    <alternativeName>
        <fullName evidence="8">Gamma-glutamyl kinase</fullName>
        <shortName evidence="8">GK</shortName>
    </alternativeName>
</protein>
<accession>A0ABY8PQS6</accession>
<evidence type="ECO:0000256" key="8">
    <source>
        <dbReference type="HAMAP-Rule" id="MF_00456"/>
    </source>
</evidence>
<dbReference type="SMART" id="SM00359">
    <property type="entry name" value="PUA"/>
    <property type="match status" value="1"/>
</dbReference>
<dbReference type="InterPro" id="IPR041739">
    <property type="entry name" value="G5K_ProB"/>
</dbReference>
<dbReference type="Gene3D" id="2.30.130.10">
    <property type="entry name" value="PUA domain"/>
    <property type="match status" value="1"/>
</dbReference>
<keyword evidence="11" id="KW-1185">Reference proteome</keyword>
<dbReference type="Proteomes" id="UP001232493">
    <property type="component" value="Chromosome"/>
</dbReference>
<feature type="binding site" evidence="8">
    <location>
        <position position="144"/>
    </location>
    <ligand>
        <name>substrate</name>
    </ligand>
</feature>
<comment type="pathway">
    <text evidence="8">Amino-acid biosynthesis; L-proline biosynthesis; L-glutamate 5-semialdehyde from L-glutamate: step 1/2.</text>
</comment>
<reference evidence="10 11" key="1">
    <citation type="submission" date="2021-02" db="EMBL/GenBank/DDBJ databases">
        <title>Characterization of Marinitoga sp. nov. str. BP5-C20A.</title>
        <authorList>
            <person name="Erauso G."/>
            <person name="Postec A."/>
        </authorList>
    </citation>
    <scope>NUCLEOTIDE SEQUENCE [LARGE SCALE GENOMIC DNA]</scope>
    <source>
        <strain evidence="10 11">BP5-C20A</strain>
    </source>
</reference>
<dbReference type="InterPro" id="IPR001048">
    <property type="entry name" value="Asp/Glu/Uridylate_kinase"/>
</dbReference>
<feature type="binding site" evidence="8">
    <location>
        <position position="46"/>
    </location>
    <ligand>
        <name>substrate</name>
    </ligand>
</feature>
<evidence type="ECO:0000256" key="3">
    <source>
        <dbReference type="ARBA" id="ARBA00022650"/>
    </source>
</evidence>
<feature type="binding site" evidence="8">
    <location>
        <begin position="196"/>
        <end position="202"/>
    </location>
    <ligand>
        <name>ATP</name>
        <dbReference type="ChEBI" id="CHEBI:30616"/>
    </ligand>
</feature>
<evidence type="ECO:0000259" key="9">
    <source>
        <dbReference type="SMART" id="SM00359"/>
    </source>
</evidence>
<keyword evidence="1 8" id="KW-0963">Cytoplasm</keyword>
<dbReference type="SUPFAM" id="SSF88697">
    <property type="entry name" value="PUA domain-like"/>
    <property type="match status" value="1"/>
</dbReference>
<dbReference type="InterPro" id="IPR005715">
    <property type="entry name" value="Glu_5kinase/COase_Synthase"/>
</dbReference>
<dbReference type="InterPro" id="IPR019797">
    <property type="entry name" value="Glutamate_5-kinase_CS"/>
</dbReference>
<keyword evidence="2 8" id="KW-0028">Amino-acid biosynthesis</keyword>
<evidence type="ECO:0000256" key="1">
    <source>
        <dbReference type="ARBA" id="ARBA00022490"/>
    </source>
</evidence>